<gene>
    <name evidence="5" type="ORF">GC106_42890</name>
</gene>
<feature type="compositionally biased region" description="Low complexity" evidence="2">
    <location>
        <begin position="7"/>
        <end position="20"/>
    </location>
</feature>
<name>A0ABX2F6S6_9PSEU</name>
<dbReference type="Gene3D" id="2.40.110.10">
    <property type="entry name" value="Butyryl-CoA Dehydrogenase, subunit A, domain 2"/>
    <property type="match status" value="1"/>
</dbReference>
<evidence type="ECO:0000313" key="6">
    <source>
        <dbReference type="Proteomes" id="UP000763557"/>
    </source>
</evidence>
<proteinExistence type="predicted"/>
<dbReference type="Gene3D" id="1.10.540.10">
    <property type="entry name" value="Acyl-CoA dehydrogenase/oxidase, N-terminal domain"/>
    <property type="match status" value="1"/>
</dbReference>
<dbReference type="EMBL" id="JAAATY010000012">
    <property type="protein sequence ID" value="NRN67056.1"/>
    <property type="molecule type" value="Genomic_DNA"/>
</dbReference>
<comment type="caution">
    <text evidence="5">The sequence shown here is derived from an EMBL/GenBank/DDBJ whole genome shotgun (WGS) entry which is preliminary data.</text>
</comment>
<evidence type="ECO:0000259" key="4">
    <source>
        <dbReference type="Pfam" id="PF08028"/>
    </source>
</evidence>
<keyword evidence="1" id="KW-0560">Oxidoreductase</keyword>
<keyword evidence="6" id="KW-1185">Reference proteome</keyword>
<evidence type="ECO:0000313" key="5">
    <source>
        <dbReference type="EMBL" id="NRN67056.1"/>
    </source>
</evidence>
<dbReference type="PANTHER" id="PTHR43884:SF12">
    <property type="entry name" value="ISOVALERYL-COA DEHYDROGENASE, MITOCHONDRIAL-RELATED"/>
    <property type="match status" value="1"/>
</dbReference>
<dbReference type="PIRSF" id="PIRSF016578">
    <property type="entry name" value="HsaA"/>
    <property type="match status" value="1"/>
</dbReference>
<evidence type="ECO:0000256" key="1">
    <source>
        <dbReference type="ARBA" id="ARBA00023002"/>
    </source>
</evidence>
<organism evidence="5 6">
    <name type="scientific">Kibdelosporangium persicum</name>
    <dbReference type="NCBI Taxonomy" id="2698649"/>
    <lineage>
        <taxon>Bacteria</taxon>
        <taxon>Bacillati</taxon>
        <taxon>Actinomycetota</taxon>
        <taxon>Actinomycetes</taxon>
        <taxon>Pseudonocardiales</taxon>
        <taxon>Pseudonocardiaceae</taxon>
        <taxon>Kibdelosporangium</taxon>
    </lineage>
</organism>
<dbReference type="PANTHER" id="PTHR43884">
    <property type="entry name" value="ACYL-COA DEHYDROGENASE"/>
    <property type="match status" value="1"/>
</dbReference>
<feature type="region of interest" description="Disordered" evidence="2">
    <location>
        <begin position="1"/>
        <end position="28"/>
    </location>
</feature>
<dbReference type="Gene3D" id="1.20.140.10">
    <property type="entry name" value="Butyryl-CoA Dehydrogenase, subunit A, domain 3"/>
    <property type="match status" value="1"/>
</dbReference>
<dbReference type="InterPro" id="IPR013786">
    <property type="entry name" value="AcylCoA_DH/ox_N"/>
</dbReference>
<dbReference type="RefSeq" id="WP_173134137.1">
    <property type="nucleotide sequence ID" value="NZ_CBCSGW010000001.1"/>
</dbReference>
<dbReference type="Proteomes" id="UP000763557">
    <property type="component" value="Unassembled WGS sequence"/>
</dbReference>
<dbReference type="InterPro" id="IPR009100">
    <property type="entry name" value="AcylCoA_DH/oxidase_NM_dom_sf"/>
</dbReference>
<dbReference type="SUPFAM" id="SSF47203">
    <property type="entry name" value="Acyl-CoA dehydrogenase C-terminal domain-like"/>
    <property type="match status" value="1"/>
</dbReference>
<evidence type="ECO:0000259" key="3">
    <source>
        <dbReference type="Pfam" id="PF02771"/>
    </source>
</evidence>
<accession>A0ABX2F6S6</accession>
<dbReference type="InterPro" id="IPR036250">
    <property type="entry name" value="AcylCo_DH-like_C"/>
</dbReference>
<sequence>MTTTQQPPARAEAGPRPEWATRPTTPEGWIERARQVGQILAADDAERDAANKTPYSEITLIKESGLAGLLLPAEHGGGGLEWPTAYKVIKEVSFGDGSIGHLLGYHYMWNWVPAAIGTPEQTARLEAESARGNWIMAGAVNARDKDVVVRDEGDHLVFNGKKTFSTGVKVSDRTVIEGVLEGTDTHVVAIVPTDQPGLVKLDNWDNMGQRLTESGGVNLNDIRVPWSDALGFVDKKFQPRPYGTMNVPTGQVIFASFWLGIAKRALHEASEYTRTKGTAWGGYERTVDEPRVLDIIGDLTAKLWAVEALVDQVAEEGLPLHRDPYGVTERMRGEYKIRTAAVKIAADSVVLEITNRMFEVTGARSTASKYGYDRFWRNVRTHTVHDPVPYQRQEIGAFQLRDEVPTPGWYS</sequence>
<dbReference type="InterPro" id="IPR046373">
    <property type="entry name" value="Acyl-CoA_Oxase/DH_mid-dom_sf"/>
</dbReference>
<dbReference type="Pfam" id="PF02771">
    <property type="entry name" value="Acyl-CoA_dh_N"/>
    <property type="match status" value="1"/>
</dbReference>
<feature type="domain" description="Acyl-CoA dehydrogenase C-terminal" evidence="4">
    <location>
        <begin position="253"/>
        <end position="385"/>
    </location>
</feature>
<reference evidence="5 6" key="1">
    <citation type="submission" date="2020-01" db="EMBL/GenBank/DDBJ databases">
        <title>Kibdelosporangium persica a novel Actinomycetes from a hot desert in Iran.</title>
        <authorList>
            <person name="Safaei N."/>
            <person name="Zaburannyi N."/>
            <person name="Mueller R."/>
            <person name="Wink J."/>
        </authorList>
    </citation>
    <scope>NUCLEOTIDE SEQUENCE [LARGE SCALE GENOMIC DNA]</scope>
    <source>
        <strain evidence="5 6">4NS15</strain>
    </source>
</reference>
<dbReference type="InterPro" id="IPR013107">
    <property type="entry name" value="Acyl-CoA_DH_C"/>
</dbReference>
<dbReference type="InterPro" id="IPR037069">
    <property type="entry name" value="AcylCoA_DH/ox_N_sf"/>
</dbReference>
<dbReference type="Pfam" id="PF08028">
    <property type="entry name" value="Acyl-CoA_dh_2"/>
    <property type="match status" value="1"/>
</dbReference>
<evidence type="ECO:0000256" key="2">
    <source>
        <dbReference type="SAM" id="MobiDB-lite"/>
    </source>
</evidence>
<dbReference type="SUPFAM" id="SSF56645">
    <property type="entry name" value="Acyl-CoA dehydrogenase NM domain-like"/>
    <property type="match status" value="1"/>
</dbReference>
<feature type="domain" description="Acyl-CoA dehydrogenase/oxidase N-terminal" evidence="3">
    <location>
        <begin position="42"/>
        <end position="132"/>
    </location>
</feature>
<protein>
    <submittedName>
        <fullName evidence="5">Dibenzothiophene desulfurization enzyme C</fullName>
    </submittedName>
</protein>